<dbReference type="InterPro" id="IPR004843">
    <property type="entry name" value="Calcineurin-like_PHP"/>
</dbReference>
<proteinExistence type="predicted"/>
<protein>
    <submittedName>
        <fullName evidence="2">Calcineurin-like phosphoesterase domain, lpxH type</fullName>
    </submittedName>
</protein>
<sequence>MTKYDIVAMGDNHGDLACEDTLDAIMSFVKRVNPTYRVHLGDNWDFRWARRGVDKDSREAREGLEEDLEAGIRWIERYRPTHFLFGNHDDRIRQIITNTDSIKTREDMQDLQDRMMRVLRKSGCKVIKPYNVKTGRVSIGPIDFIHGFSHGQNALLKDARTFGRPGGGFCMGHLHRLEQLNIENFDGGAAWLCGWAGRQEAADYSFRMPGSLRWQNGFMYFKVDGNNYIGKQAHRFGKGWYFPA</sequence>
<dbReference type="Pfam" id="PF00149">
    <property type="entry name" value="Metallophos"/>
    <property type="match status" value="1"/>
</dbReference>
<dbReference type="EMBL" id="LR796350">
    <property type="protein sequence ID" value="CAB4139256.1"/>
    <property type="molecule type" value="Genomic_DNA"/>
</dbReference>
<gene>
    <name evidence="2" type="ORF">UFOVP340_23</name>
</gene>
<evidence type="ECO:0000313" key="2">
    <source>
        <dbReference type="EMBL" id="CAB4139256.1"/>
    </source>
</evidence>
<name>A0A6J5M2I9_9CAUD</name>
<evidence type="ECO:0000259" key="1">
    <source>
        <dbReference type="Pfam" id="PF00149"/>
    </source>
</evidence>
<feature type="domain" description="Calcineurin-like phosphoesterase" evidence="1">
    <location>
        <begin position="6"/>
        <end position="147"/>
    </location>
</feature>
<dbReference type="SUPFAM" id="SSF56300">
    <property type="entry name" value="Metallo-dependent phosphatases"/>
    <property type="match status" value="1"/>
</dbReference>
<accession>A0A6J5M2I9</accession>
<reference evidence="2" key="1">
    <citation type="submission" date="2020-04" db="EMBL/GenBank/DDBJ databases">
        <authorList>
            <person name="Chiriac C."/>
            <person name="Salcher M."/>
            <person name="Ghai R."/>
            <person name="Kavagutti S V."/>
        </authorList>
    </citation>
    <scope>NUCLEOTIDE SEQUENCE</scope>
</reference>
<organism evidence="2">
    <name type="scientific">uncultured Caudovirales phage</name>
    <dbReference type="NCBI Taxonomy" id="2100421"/>
    <lineage>
        <taxon>Viruses</taxon>
        <taxon>Duplodnaviria</taxon>
        <taxon>Heunggongvirae</taxon>
        <taxon>Uroviricota</taxon>
        <taxon>Caudoviricetes</taxon>
        <taxon>Peduoviridae</taxon>
        <taxon>Maltschvirus</taxon>
        <taxon>Maltschvirus maltsch</taxon>
    </lineage>
</organism>
<dbReference type="GO" id="GO:0016787">
    <property type="term" value="F:hydrolase activity"/>
    <property type="evidence" value="ECO:0007669"/>
    <property type="project" value="InterPro"/>
</dbReference>
<dbReference type="InterPro" id="IPR029052">
    <property type="entry name" value="Metallo-depent_PP-like"/>
</dbReference>
<dbReference type="Gene3D" id="3.60.21.10">
    <property type="match status" value="1"/>
</dbReference>